<sequence length="75" mass="7867">MAVGGAMKSNVAGHLCKSNIGISNLAESIFMLSINACQLNVGSICISHLVSMLSLHSSLSFMPFMGFSSGWDSLD</sequence>
<organism evidence="1 2">
    <name type="scientific">Bauhinia variegata</name>
    <name type="common">Purple orchid tree</name>
    <name type="synonym">Phanera variegata</name>
    <dbReference type="NCBI Taxonomy" id="167791"/>
    <lineage>
        <taxon>Eukaryota</taxon>
        <taxon>Viridiplantae</taxon>
        <taxon>Streptophyta</taxon>
        <taxon>Embryophyta</taxon>
        <taxon>Tracheophyta</taxon>
        <taxon>Spermatophyta</taxon>
        <taxon>Magnoliopsida</taxon>
        <taxon>eudicotyledons</taxon>
        <taxon>Gunneridae</taxon>
        <taxon>Pentapetalae</taxon>
        <taxon>rosids</taxon>
        <taxon>fabids</taxon>
        <taxon>Fabales</taxon>
        <taxon>Fabaceae</taxon>
        <taxon>Cercidoideae</taxon>
        <taxon>Cercideae</taxon>
        <taxon>Bauhiniinae</taxon>
        <taxon>Bauhinia</taxon>
    </lineage>
</organism>
<dbReference type="EMBL" id="CM039430">
    <property type="protein sequence ID" value="KAI4344495.1"/>
    <property type="molecule type" value="Genomic_DNA"/>
</dbReference>
<accession>A0ACB9PC37</accession>
<evidence type="ECO:0000313" key="1">
    <source>
        <dbReference type="EMBL" id="KAI4344495.1"/>
    </source>
</evidence>
<evidence type="ECO:0000313" key="2">
    <source>
        <dbReference type="Proteomes" id="UP000828941"/>
    </source>
</evidence>
<proteinExistence type="predicted"/>
<reference evidence="1 2" key="1">
    <citation type="journal article" date="2022" name="DNA Res.">
        <title>Chromosomal-level genome assembly of the orchid tree Bauhinia variegata (Leguminosae; Cercidoideae) supports the allotetraploid origin hypothesis of Bauhinia.</title>
        <authorList>
            <person name="Zhong Y."/>
            <person name="Chen Y."/>
            <person name="Zheng D."/>
            <person name="Pang J."/>
            <person name="Liu Y."/>
            <person name="Luo S."/>
            <person name="Meng S."/>
            <person name="Qian L."/>
            <person name="Wei D."/>
            <person name="Dai S."/>
            <person name="Zhou R."/>
        </authorList>
    </citation>
    <scope>NUCLEOTIDE SEQUENCE [LARGE SCALE GENOMIC DNA]</scope>
    <source>
        <strain evidence="1">BV-YZ2020</strain>
    </source>
</reference>
<name>A0ACB9PC37_BAUVA</name>
<protein>
    <submittedName>
        <fullName evidence="1">Uncharacterized protein</fullName>
    </submittedName>
</protein>
<gene>
    <name evidence="1" type="ORF">L6164_011714</name>
</gene>
<dbReference type="Proteomes" id="UP000828941">
    <property type="component" value="Chromosome 5"/>
</dbReference>
<keyword evidence="2" id="KW-1185">Reference proteome</keyword>
<comment type="caution">
    <text evidence="1">The sequence shown here is derived from an EMBL/GenBank/DDBJ whole genome shotgun (WGS) entry which is preliminary data.</text>
</comment>